<sequence>MDKSAAETTEAQQQVIETLQQQIAATTIDNKTPFYHRINNFLNLGDNFDTLTPNEEVVVRTLKNPSIRMLRFIKIKHNEIGAAFLDLKLSDDAILGLFFESIVKGPNTVEANLFHQNVQAILNKENKVPTSRKTMQVIRVEYGKIKRSAGTFDDPITVSRAAVKHPSLAHNPVNTRSPAAKANYGDTCVVCKGTSHWYINCPLYEKQYIEMGKTLTQLLRKFQTPYHPNVRARVVDIATPEVVTANMANKVDEGVIMLDTGANKLASGPNDYLQNLQLEGVAAE</sequence>
<gene>
    <name evidence="1" type="ORF">PPACK8108_LOCUS5659</name>
</gene>
<comment type="caution">
    <text evidence="1">The sequence shown here is derived from an EMBL/GenBank/DDBJ whole genome shotgun (WGS) entry which is preliminary data.</text>
</comment>
<reference evidence="1" key="1">
    <citation type="submission" date="2022-06" db="EMBL/GenBank/DDBJ databases">
        <authorList>
            <consortium name="SYNGENTA / RWTH Aachen University"/>
        </authorList>
    </citation>
    <scope>NUCLEOTIDE SEQUENCE</scope>
</reference>
<keyword evidence="2" id="KW-1185">Reference proteome</keyword>
<proteinExistence type="predicted"/>
<organism evidence="1 2">
    <name type="scientific">Phakopsora pachyrhizi</name>
    <name type="common">Asian soybean rust disease fungus</name>
    <dbReference type="NCBI Taxonomy" id="170000"/>
    <lineage>
        <taxon>Eukaryota</taxon>
        <taxon>Fungi</taxon>
        <taxon>Dikarya</taxon>
        <taxon>Basidiomycota</taxon>
        <taxon>Pucciniomycotina</taxon>
        <taxon>Pucciniomycetes</taxon>
        <taxon>Pucciniales</taxon>
        <taxon>Phakopsoraceae</taxon>
        <taxon>Phakopsora</taxon>
    </lineage>
</organism>
<evidence type="ECO:0000313" key="2">
    <source>
        <dbReference type="Proteomes" id="UP001153365"/>
    </source>
</evidence>
<accession>A0AAV0AQY2</accession>
<protein>
    <submittedName>
        <fullName evidence="1">Uncharacterized protein</fullName>
    </submittedName>
</protein>
<dbReference type="AlphaFoldDB" id="A0AAV0AQY2"/>
<dbReference type="EMBL" id="CALTRL010001089">
    <property type="protein sequence ID" value="CAH7670912.1"/>
    <property type="molecule type" value="Genomic_DNA"/>
</dbReference>
<evidence type="ECO:0000313" key="1">
    <source>
        <dbReference type="EMBL" id="CAH7670912.1"/>
    </source>
</evidence>
<name>A0AAV0AQY2_PHAPC</name>
<dbReference type="Proteomes" id="UP001153365">
    <property type="component" value="Unassembled WGS sequence"/>
</dbReference>